<dbReference type="AlphaFoldDB" id="A0A2K2AZF7"/>
<evidence type="ECO:0000313" key="1">
    <source>
        <dbReference type="EMBL" id="PNT42914.1"/>
    </source>
</evidence>
<reference evidence="1 2" key="1">
    <citation type="journal article" date="2006" name="Science">
        <title>The genome of black cottonwood, Populus trichocarpa (Torr. &amp; Gray).</title>
        <authorList>
            <person name="Tuskan G.A."/>
            <person name="Difazio S."/>
            <person name="Jansson S."/>
            <person name="Bohlmann J."/>
            <person name="Grigoriev I."/>
            <person name="Hellsten U."/>
            <person name="Putnam N."/>
            <person name="Ralph S."/>
            <person name="Rombauts S."/>
            <person name="Salamov A."/>
            <person name="Schein J."/>
            <person name="Sterck L."/>
            <person name="Aerts A."/>
            <person name="Bhalerao R.R."/>
            <person name="Bhalerao R.P."/>
            <person name="Blaudez D."/>
            <person name="Boerjan W."/>
            <person name="Brun A."/>
            <person name="Brunner A."/>
            <person name="Busov V."/>
            <person name="Campbell M."/>
            <person name="Carlson J."/>
            <person name="Chalot M."/>
            <person name="Chapman J."/>
            <person name="Chen G.L."/>
            <person name="Cooper D."/>
            <person name="Coutinho P.M."/>
            <person name="Couturier J."/>
            <person name="Covert S."/>
            <person name="Cronk Q."/>
            <person name="Cunningham R."/>
            <person name="Davis J."/>
            <person name="Degroeve S."/>
            <person name="Dejardin A."/>
            <person name="Depamphilis C."/>
            <person name="Detter J."/>
            <person name="Dirks B."/>
            <person name="Dubchak I."/>
            <person name="Duplessis S."/>
            <person name="Ehlting J."/>
            <person name="Ellis B."/>
            <person name="Gendler K."/>
            <person name="Goodstein D."/>
            <person name="Gribskov M."/>
            <person name="Grimwood J."/>
            <person name="Groover A."/>
            <person name="Gunter L."/>
            <person name="Hamberger B."/>
            <person name="Heinze B."/>
            <person name="Helariutta Y."/>
            <person name="Henrissat B."/>
            <person name="Holligan D."/>
            <person name="Holt R."/>
            <person name="Huang W."/>
            <person name="Islam-Faridi N."/>
            <person name="Jones S."/>
            <person name="Jones-Rhoades M."/>
            <person name="Jorgensen R."/>
            <person name="Joshi C."/>
            <person name="Kangasjarvi J."/>
            <person name="Karlsson J."/>
            <person name="Kelleher C."/>
            <person name="Kirkpatrick R."/>
            <person name="Kirst M."/>
            <person name="Kohler A."/>
            <person name="Kalluri U."/>
            <person name="Larimer F."/>
            <person name="Leebens-Mack J."/>
            <person name="Leple J.C."/>
            <person name="Locascio P."/>
            <person name="Lou Y."/>
            <person name="Lucas S."/>
            <person name="Martin F."/>
            <person name="Montanini B."/>
            <person name="Napoli C."/>
            <person name="Nelson D.R."/>
            <person name="Nelson C."/>
            <person name="Nieminen K."/>
            <person name="Nilsson O."/>
            <person name="Pereda V."/>
            <person name="Peter G."/>
            <person name="Philippe R."/>
            <person name="Pilate G."/>
            <person name="Poliakov A."/>
            <person name="Razumovskaya J."/>
            <person name="Richardson P."/>
            <person name="Rinaldi C."/>
            <person name="Ritland K."/>
            <person name="Rouze P."/>
            <person name="Ryaboy D."/>
            <person name="Schmutz J."/>
            <person name="Schrader J."/>
            <person name="Segerman B."/>
            <person name="Shin H."/>
            <person name="Siddiqui A."/>
            <person name="Sterky F."/>
            <person name="Terry A."/>
            <person name="Tsai C.J."/>
            <person name="Uberbacher E."/>
            <person name="Unneberg P."/>
            <person name="Vahala J."/>
            <person name="Wall K."/>
            <person name="Wessler S."/>
            <person name="Yang G."/>
            <person name="Yin T."/>
            <person name="Douglas C."/>
            <person name="Marra M."/>
            <person name="Sandberg G."/>
            <person name="Van de Peer Y."/>
            <person name="Rokhsar D."/>
        </authorList>
    </citation>
    <scope>NUCLEOTIDE SEQUENCE [LARGE SCALE GENOMIC DNA]</scope>
    <source>
        <strain evidence="2">cv. Nisqually</strain>
    </source>
</reference>
<protein>
    <submittedName>
        <fullName evidence="1">Uncharacterized protein</fullName>
    </submittedName>
</protein>
<proteinExistence type="predicted"/>
<evidence type="ECO:0000313" key="2">
    <source>
        <dbReference type="Proteomes" id="UP000006729"/>
    </source>
</evidence>
<name>A0A2K2AZF7_POPTR</name>
<dbReference type="Proteomes" id="UP000006729">
    <property type="component" value="Chromosome 3"/>
</dbReference>
<keyword evidence="2" id="KW-1185">Reference proteome</keyword>
<dbReference type="EMBL" id="CM009292">
    <property type="protein sequence ID" value="PNT42914.1"/>
    <property type="molecule type" value="Genomic_DNA"/>
</dbReference>
<gene>
    <name evidence="1" type="ORF">POPTR_003G001300</name>
</gene>
<dbReference type="InParanoid" id="A0A2K2AZF7"/>
<accession>A0A2K2AZF7</accession>
<sequence>MVSLRRRCRNVVVINELESRASIETPCRGFLFVDDSIEHISYANNLTLKFDSDLWGTAQRWGRFTWDDTISPTEVSAVLLAGKRIVVLKNEPGRSHQGATDSVTEGCNEHDRQGMHDDDTWIIEDIYPLPAGMNLRIMEYSIHYLQSTSYFGGRKTIHSMTGSVQAHYREDWLCPPS</sequence>
<organism evidence="1 2">
    <name type="scientific">Populus trichocarpa</name>
    <name type="common">Western balsam poplar</name>
    <name type="synonym">Populus balsamifera subsp. trichocarpa</name>
    <dbReference type="NCBI Taxonomy" id="3694"/>
    <lineage>
        <taxon>Eukaryota</taxon>
        <taxon>Viridiplantae</taxon>
        <taxon>Streptophyta</taxon>
        <taxon>Embryophyta</taxon>
        <taxon>Tracheophyta</taxon>
        <taxon>Spermatophyta</taxon>
        <taxon>Magnoliopsida</taxon>
        <taxon>eudicotyledons</taxon>
        <taxon>Gunneridae</taxon>
        <taxon>Pentapetalae</taxon>
        <taxon>rosids</taxon>
        <taxon>fabids</taxon>
        <taxon>Malpighiales</taxon>
        <taxon>Salicaceae</taxon>
        <taxon>Saliceae</taxon>
        <taxon>Populus</taxon>
    </lineage>
</organism>